<name>A0A9P3GGK5_9APHY</name>
<gene>
    <name evidence="1" type="ORF">PsYK624_114080</name>
</gene>
<organism evidence="1 2">
    <name type="scientific">Phanerochaete sordida</name>
    <dbReference type="NCBI Taxonomy" id="48140"/>
    <lineage>
        <taxon>Eukaryota</taxon>
        <taxon>Fungi</taxon>
        <taxon>Dikarya</taxon>
        <taxon>Basidiomycota</taxon>
        <taxon>Agaricomycotina</taxon>
        <taxon>Agaricomycetes</taxon>
        <taxon>Polyporales</taxon>
        <taxon>Phanerochaetaceae</taxon>
        <taxon>Phanerochaete</taxon>
    </lineage>
</organism>
<dbReference type="AlphaFoldDB" id="A0A9P3GGK5"/>
<reference evidence="1 2" key="1">
    <citation type="submission" date="2021-08" db="EMBL/GenBank/DDBJ databases">
        <title>Draft Genome Sequence of Phanerochaete sordida strain YK-624.</title>
        <authorList>
            <person name="Mori T."/>
            <person name="Dohra H."/>
            <person name="Suzuki T."/>
            <person name="Kawagishi H."/>
            <person name="Hirai H."/>
        </authorList>
    </citation>
    <scope>NUCLEOTIDE SEQUENCE [LARGE SCALE GENOMIC DNA]</scope>
    <source>
        <strain evidence="1 2">YK-624</strain>
    </source>
</reference>
<accession>A0A9P3GGK5</accession>
<evidence type="ECO:0000313" key="1">
    <source>
        <dbReference type="EMBL" id="GJE95227.1"/>
    </source>
</evidence>
<dbReference type="EMBL" id="BPQB01000047">
    <property type="protein sequence ID" value="GJE95227.1"/>
    <property type="molecule type" value="Genomic_DNA"/>
</dbReference>
<sequence>MSSLLSRLGSWILGTGSNAPHNPSLSDIREVRLLLCRFVPVELADIILHNAEYYHVRAARTAGPLIVCDLRTHRADECVLSLNFAADDTSVLASVIRVEALVRGHDQGWSGFPEDKGTERNAWTWYSIGSADPATHEERLATNLHAVPTTQTHGPFVWKRDSDVVELLKRERVLELWAHARFPGWTNHIEYAELSVTCFPA</sequence>
<protein>
    <submittedName>
        <fullName evidence="1">Uncharacterized protein</fullName>
    </submittedName>
</protein>
<proteinExistence type="predicted"/>
<dbReference type="OrthoDB" id="66095at2759"/>
<keyword evidence="2" id="KW-1185">Reference proteome</keyword>
<evidence type="ECO:0000313" key="2">
    <source>
        <dbReference type="Proteomes" id="UP000703269"/>
    </source>
</evidence>
<comment type="caution">
    <text evidence="1">The sequence shown here is derived from an EMBL/GenBank/DDBJ whole genome shotgun (WGS) entry which is preliminary data.</text>
</comment>
<dbReference type="Proteomes" id="UP000703269">
    <property type="component" value="Unassembled WGS sequence"/>
</dbReference>